<dbReference type="Pfam" id="PF03480">
    <property type="entry name" value="DctP"/>
    <property type="match status" value="1"/>
</dbReference>
<dbReference type="Proteomes" id="UP001620597">
    <property type="component" value="Unassembled WGS sequence"/>
</dbReference>
<accession>A0ABW8NH89</accession>
<dbReference type="PANTHER" id="PTHR33376:SF15">
    <property type="entry name" value="BLL6794 PROTEIN"/>
    <property type="match status" value="1"/>
</dbReference>
<dbReference type="InterPro" id="IPR038404">
    <property type="entry name" value="TRAP_DctP_sf"/>
</dbReference>
<comment type="caution">
    <text evidence="3">The sequence shown here is derived from an EMBL/GenBank/DDBJ whole genome shotgun (WGS) entry which is preliminary data.</text>
</comment>
<reference evidence="3 4" key="1">
    <citation type="submission" date="2024-03" db="EMBL/GenBank/DDBJ databases">
        <title>High-quality draft genome sequence of Oceanobacter sp. wDCs-4.</title>
        <authorList>
            <person name="Dong C."/>
        </authorList>
    </citation>
    <scope>NUCLEOTIDE SEQUENCE [LARGE SCALE GENOMIC DNA]</scope>
    <source>
        <strain evidence="4">wDCs-4</strain>
    </source>
</reference>
<sequence length="340" mass="37423">MKKRHLKLIILLALMLSFNSVSYAETTILRYSAWLPATYFMHKNALYKYFEDIEQVTEGRVNVEISAAPLGPAPRNFQLALSGIADITWGLHGYTPGTFPLSEMVELPFNSTNAVENSAAYWKVFKKYFEPAGMHKGVHTLTVHTQPPGQIFSAKQAITEASNFEGLKIRSTNSGVAESLALLGAVPLGIPVTEMRDALHKGIVDGVSLTDEALYSFNIDRLIKHKLEVPGGIYNASMFLVVNQNKWDQISAADQQAITSISGEVLARRMGQVWQDELNHAAAQLAADGIEKNVASGPLFEFIQSRLSKQDANWVKKANALNVDGQAALEMYHAESSRGQ</sequence>
<protein>
    <submittedName>
        <fullName evidence="3">TRAP transporter substrate-binding protein</fullName>
    </submittedName>
</protein>
<keyword evidence="1 2" id="KW-0732">Signal</keyword>
<evidence type="ECO:0000313" key="4">
    <source>
        <dbReference type="Proteomes" id="UP001620597"/>
    </source>
</evidence>
<dbReference type="RefSeq" id="WP_416205559.1">
    <property type="nucleotide sequence ID" value="NZ_JBBKTX010000007.1"/>
</dbReference>
<proteinExistence type="predicted"/>
<dbReference type="InterPro" id="IPR018389">
    <property type="entry name" value="DctP_fam"/>
</dbReference>
<dbReference type="CDD" id="cd13665">
    <property type="entry name" value="PBP2_TRAP_Dctp3_4"/>
    <property type="match status" value="1"/>
</dbReference>
<dbReference type="NCBIfam" id="NF037995">
    <property type="entry name" value="TRAP_S1"/>
    <property type="match status" value="1"/>
</dbReference>
<evidence type="ECO:0000256" key="2">
    <source>
        <dbReference type="SAM" id="SignalP"/>
    </source>
</evidence>
<keyword evidence="4" id="KW-1185">Reference proteome</keyword>
<feature type="chain" id="PRO_5047307142" evidence="2">
    <location>
        <begin position="24"/>
        <end position="340"/>
    </location>
</feature>
<evidence type="ECO:0000256" key="1">
    <source>
        <dbReference type="ARBA" id="ARBA00022729"/>
    </source>
</evidence>
<gene>
    <name evidence="3" type="ORF">WG929_07535</name>
</gene>
<dbReference type="EMBL" id="JBBKTX010000007">
    <property type="protein sequence ID" value="MFK4752257.1"/>
    <property type="molecule type" value="Genomic_DNA"/>
</dbReference>
<evidence type="ECO:0000313" key="3">
    <source>
        <dbReference type="EMBL" id="MFK4752257.1"/>
    </source>
</evidence>
<dbReference type="PANTHER" id="PTHR33376">
    <property type="match status" value="1"/>
</dbReference>
<name>A0ABW8NH89_9GAMM</name>
<feature type="signal peptide" evidence="2">
    <location>
        <begin position="1"/>
        <end position="23"/>
    </location>
</feature>
<organism evidence="3 4">
    <name type="scientific">Oceanobacter antarcticus</name>
    <dbReference type="NCBI Taxonomy" id="3133425"/>
    <lineage>
        <taxon>Bacteria</taxon>
        <taxon>Pseudomonadati</taxon>
        <taxon>Pseudomonadota</taxon>
        <taxon>Gammaproteobacteria</taxon>
        <taxon>Oceanospirillales</taxon>
        <taxon>Oceanospirillaceae</taxon>
        <taxon>Oceanobacter</taxon>
    </lineage>
</organism>
<dbReference type="Gene3D" id="3.40.190.170">
    <property type="entry name" value="Bacterial extracellular solute-binding protein, family 7"/>
    <property type="match status" value="1"/>
</dbReference>